<comment type="caution">
    <text evidence="1">The sequence shown here is derived from an EMBL/GenBank/DDBJ whole genome shotgun (WGS) entry which is preliminary data.</text>
</comment>
<reference evidence="1" key="1">
    <citation type="submission" date="2019-09" db="EMBL/GenBank/DDBJ databases">
        <title>Draft genome information of white flower Hibiscus syriacus.</title>
        <authorList>
            <person name="Kim Y.-M."/>
        </authorList>
    </citation>
    <scope>NUCLEOTIDE SEQUENCE [LARGE SCALE GENOMIC DNA]</scope>
    <source>
        <strain evidence="1">YM2019G1</strain>
    </source>
</reference>
<keyword evidence="2" id="KW-1185">Reference proteome</keyword>
<organism evidence="1 2">
    <name type="scientific">Hibiscus syriacus</name>
    <name type="common">Rose of Sharon</name>
    <dbReference type="NCBI Taxonomy" id="106335"/>
    <lineage>
        <taxon>Eukaryota</taxon>
        <taxon>Viridiplantae</taxon>
        <taxon>Streptophyta</taxon>
        <taxon>Embryophyta</taxon>
        <taxon>Tracheophyta</taxon>
        <taxon>Spermatophyta</taxon>
        <taxon>Magnoliopsida</taxon>
        <taxon>eudicotyledons</taxon>
        <taxon>Gunneridae</taxon>
        <taxon>Pentapetalae</taxon>
        <taxon>rosids</taxon>
        <taxon>malvids</taxon>
        <taxon>Malvales</taxon>
        <taxon>Malvaceae</taxon>
        <taxon>Malvoideae</taxon>
        <taxon>Hibiscus</taxon>
    </lineage>
</organism>
<dbReference type="EMBL" id="VEPZ02001746">
    <property type="protein sequence ID" value="KAE8658271.1"/>
    <property type="molecule type" value="Genomic_DNA"/>
</dbReference>
<dbReference type="Proteomes" id="UP000436088">
    <property type="component" value="Unassembled WGS sequence"/>
</dbReference>
<name>A0A6A2WIT5_HIBSY</name>
<evidence type="ECO:0000313" key="2">
    <source>
        <dbReference type="Proteomes" id="UP000436088"/>
    </source>
</evidence>
<dbReference type="PANTHER" id="PTHR46890">
    <property type="entry name" value="NON-LTR RETROLELEMENT REVERSE TRANSCRIPTASE-LIKE PROTEIN-RELATED"/>
    <property type="match status" value="1"/>
</dbReference>
<dbReference type="AlphaFoldDB" id="A0A6A2WIT5"/>
<dbReference type="InterPro" id="IPR052343">
    <property type="entry name" value="Retrotransposon-Effector_Assoc"/>
</dbReference>
<sequence>MGFGPKWRKWMRMCISFASIAVLVNGSMSNWFKIRHGLRQGCPLSPLLFNLVGETLSSLLRKAKEVSLLKGVSVVVSGLKLNLWKCNLYGINVEEGRLSRWVVFLKCGHDRFLTKYLGLPLVTKSSRVSEFEYSIDGDPIWKLIWANLAPPKVEAFVWRVMQHIVPVLVELLKRAGSCGTAEEGDV</sequence>
<gene>
    <name evidence="1" type="ORF">F3Y22_tig00116973pilonHSYRG00090</name>
</gene>
<proteinExistence type="predicted"/>
<evidence type="ECO:0000313" key="1">
    <source>
        <dbReference type="EMBL" id="KAE8658271.1"/>
    </source>
</evidence>
<dbReference type="PANTHER" id="PTHR46890:SF48">
    <property type="entry name" value="RNA-DIRECTED DNA POLYMERASE"/>
    <property type="match status" value="1"/>
</dbReference>
<protein>
    <submittedName>
        <fullName evidence="1">Uncharacterized protein</fullName>
    </submittedName>
</protein>
<accession>A0A6A2WIT5</accession>